<dbReference type="InterPro" id="IPR025486">
    <property type="entry name" value="DUF4378"/>
</dbReference>
<gene>
    <name evidence="3" type="ORF">Salat_2513800</name>
</gene>
<dbReference type="EMBL" id="JACGWO010000010">
    <property type="protein sequence ID" value="KAK4416883.1"/>
    <property type="molecule type" value="Genomic_DNA"/>
</dbReference>
<reference evidence="3" key="1">
    <citation type="submission" date="2020-06" db="EMBL/GenBank/DDBJ databases">
        <authorList>
            <person name="Li T."/>
            <person name="Hu X."/>
            <person name="Zhang T."/>
            <person name="Song X."/>
            <person name="Zhang H."/>
            <person name="Dai N."/>
            <person name="Sheng W."/>
            <person name="Hou X."/>
            <person name="Wei L."/>
        </authorList>
    </citation>
    <scope>NUCLEOTIDE SEQUENCE</scope>
    <source>
        <strain evidence="3">3651</strain>
        <tissue evidence="3">Leaf</tissue>
    </source>
</reference>
<dbReference type="Pfam" id="PF14309">
    <property type="entry name" value="DUF4378"/>
    <property type="match status" value="1"/>
</dbReference>
<dbReference type="PANTHER" id="PTHR40836">
    <property type="entry name" value="RB1-INDUCIBLE COILED-COIL PROTEIN"/>
    <property type="match status" value="1"/>
</dbReference>
<dbReference type="AlphaFoldDB" id="A0AAE2CC92"/>
<dbReference type="PANTHER" id="PTHR40836:SF4">
    <property type="entry name" value="RB1-INDUCIBLE COILED-COIL PROTEIN"/>
    <property type="match status" value="1"/>
</dbReference>
<name>A0AAE2CC92_9LAMI</name>
<comment type="caution">
    <text evidence="3">The sequence shown here is derived from an EMBL/GenBank/DDBJ whole genome shotgun (WGS) entry which is preliminary data.</text>
</comment>
<feature type="domain" description="DUF4378" evidence="2">
    <location>
        <begin position="686"/>
        <end position="850"/>
    </location>
</feature>
<protein>
    <recommendedName>
        <fullName evidence="2">DUF4378 domain-containing protein</fullName>
    </recommendedName>
</protein>
<dbReference type="Proteomes" id="UP001293254">
    <property type="component" value="Unassembled WGS sequence"/>
</dbReference>
<evidence type="ECO:0000313" key="3">
    <source>
        <dbReference type="EMBL" id="KAK4416883.1"/>
    </source>
</evidence>
<accession>A0AAE2CC92</accession>
<feature type="region of interest" description="Disordered" evidence="1">
    <location>
        <begin position="228"/>
        <end position="247"/>
    </location>
</feature>
<reference evidence="3" key="2">
    <citation type="journal article" date="2024" name="Plant">
        <title>Genomic evolution and insights into agronomic trait innovations of Sesamum species.</title>
        <authorList>
            <person name="Miao H."/>
            <person name="Wang L."/>
            <person name="Qu L."/>
            <person name="Liu H."/>
            <person name="Sun Y."/>
            <person name="Le M."/>
            <person name="Wang Q."/>
            <person name="Wei S."/>
            <person name="Zheng Y."/>
            <person name="Lin W."/>
            <person name="Duan Y."/>
            <person name="Cao H."/>
            <person name="Xiong S."/>
            <person name="Wang X."/>
            <person name="Wei L."/>
            <person name="Li C."/>
            <person name="Ma Q."/>
            <person name="Ju M."/>
            <person name="Zhao R."/>
            <person name="Li G."/>
            <person name="Mu C."/>
            <person name="Tian Q."/>
            <person name="Mei H."/>
            <person name="Zhang T."/>
            <person name="Gao T."/>
            <person name="Zhang H."/>
        </authorList>
    </citation>
    <scope>NUCLEOTIDE SEQUENCE</scope>
    <source>
        <strain evidence="3">3651</strain>
    </source>
</reference>
<proteinExistence type="predicted"/>
<evidence type="ECO:0000256" key="1">
    <source>
        <dbReference type="SAM" id="MobiDB-lite"/>
    </source>
</evidence>
<keyword evidence="4" id="KW-1185">Reference proteome</keyword>
<evidence type="ECO:0000313" key="4">
    <source>
        <dbReference type="Proteomes" id="UP001293254"/>
    </source>
</evidence>
<evidence type="ECO:0000259" key="2">
    <source>
        <dbReference type="Pfam" id="PF14309"/>
    </source>
</evidence>
<sequence length="877" mass="99952">MRHVGSLEAPTNSSELPLETSYGLYAGTDSVLYSCRRMRRSSMTNCYSTEAPIKKLISEEISKRPNTRPNAPSIVARLMGVDMLPFDLGQAPKVVEKKNETHAPVLMDKESSKKGAVVRDPTQPDFGCFRYNFDSYSDDFSNRINLKKPKPREHPQEQELQKFKKDFEAWQATRFKECSKVVDIGNDPIQWIAKDELNREKMFLYANTQRVTTRGRLMEPNKLSVTAGPHEIVPSCNSEKKKDHTLAGVKESPYSDRRSVTELQTSQFNSDHQHAVSAPTKIVILRPGPEKMGVSEEDSWNGTPCTSENRGSIEDFLEEVKERLKLELRGKSSKRTVTRGGIETHYQEKPSEPRQIAQCIAQQMRDRVSKDLRMNLLRSESTRCNRSDIQLNGADSPEFISRDTRRSLTERLRNVLKGEIHREIPTVSSKSSRSSSVLDYEKRAEKSSHIWIDDKMGCSESFMNDLEKQSRSFRQDSCDGGMHNKELYPGNLIRSLSAPVSGTFGKLLLEDRHILTGAQIRRKHEIVENISMNAKKKKDKFNIREKVSSFRYSLTLRGKLFHRRVQSVEELHYNKHDLYNDMTSGPTVMLSFCETNENSTEVPPSPASVCSTPCEEFGRPTDHTSQTTSGVHLEDSEMPPVFHQINSNLNESQKKLNQPECTGLKEIKVEELPHEVETDIDDPAEAYIRDLLVASGFYDGSCIPSPSKCGPHGKPISHQVFEEVEESHKQSTEVDQRCSNHEAKLNRKMMLDLLNEALPTVLGEQANAHRYMEKAIDPACKPPRGRKLVSRVWESIRIYVHPSTDRSYYVLDNMVARDLKSEPWSRLMDEEKYVLGKDLGCEIAGDLIEEIVQDMYLRRVEIVKSDCSDHSLARDFV</sequence>
<organism evidence="3 4">
    <name type="scientific">Sesamum alatum</name>
    <dbReference type="NCBI Taxonomy" id="300844"/>
    <lineage>
        <taxon>Eukaryota</taxon>
        <taxon>Viridiplantae</taxon>
        <taxon>Streptophyta</taxon>
        <taxon>Embryophyta</taxon>
        <taxon>Tracheophyta</taxon>
        <taxon>Spermatophyta</taxon>
        <taxon>Magnoliopsida</taxon>
        <taxon>eudicotyledons</taxon>
        <taxon>Gunneridae</taxon>
        <taxon>Pentapetalae</taxon>
        <taxon>asterids</taxon>
        <taxon>lamiids</taxon>
        <taxon>Lamiales</taxon>
        <taxon>Pedaliaceae</taxon>
        <taxon>Sesamum</taxon>
    </lineage>
</organism>